<reference evidence="2 3" key="1">
    <citation type="journal article" date="2025" name="Microbiol. Resour. Announc.">
        <title>Draft genome sequences for Neonectria magnoliae and Neonectria punicea, canker pathogens of Liriodendron tulipifera and Acer saccharum in West Virginia.</title>
        <authorList>
            <person name="Petronek H.M."/>
            <person name="Kasson M.T."/>
            <person name="Metheny A.M."/>
            <person name="Stauder C.M."/>
            <person name="Lovett B."/>
            <person name="Lynch S.C."/>
            <person name="Garnas J.R."/>
            <person name="Kasson L.R."/>
            <person name="Stajich J.E."/>
        </authorList>
    </citation>
    <scope>NUCLEOTIDE SEQUENCE [LARGE SCALE GENOMIC DNA]</scope>
    <source>
        <strain evidence="2 3">NRRL 64651</strain>
    </source>
</reference>
<name>A0ABR1IGD0_9HYPO</name>
<comment type="caution">
    <text evidence="2">The sequence shown here is derived from an EMBL/GenBank/DDBJ whole genome shotgun (WGS) entry which is preliminary data.</text>
</comment>
<dbReference type="Proteomes" id="UP001498421">
    <property type="component" value="Unassembled WGS sequence"/>
</dbReference>
<organism evidence="2 3">
    <name type="scientific">Neonectria magnoliae</name>
    <dbReference type="NCBI Taxonomy" id="2732573"/>
    <lineage>
        <taxon>Eukaryota</taxon>
        <taxon>Fungi</taxon>
        <taxon>Dikarya</taxon>
        <taxon>Ascomycota</taxon>
        <taxon>Pezizomycotina</taxon>
        <taxon>Sordariomycetes</taxon>
        <taxon>Hypocreomycetidae</taxon>
        <taxon>Hypocreales</taxon>
        <taxon>Nectriaceae</taxon>
        <taxon>Neonectria</taxon>
    </lineage>
</organism>
<evidence type="ECO:0000313" key="3">
    <source>
        <dbReference type="Proteomes" id="UP001498421"/>
    </source>
</evidence>
<evidence type="ECO:0000256" key="1">
    <source>
        <dbReference type="SAM" id="MobiDB-lite"/>
    </source>
</evidence>
<dbReference type="EMBL" id="JAZAVK010000007">
    <property type="protein sequence ID" value="KAK7432049.1"/>
    <property type="molecule type" value="Genomic_DNA"/>
</dbReference>
<dbReference type="Gene3D" id="3.60.15.10">
    <property type="entry name" value="Ribonuclease Z/Hydroxyacylglutathione hydrolase-like"/>
    <property type="match status" value="1"/>
</dbReference>
<evidence type="ECO:0008006" key="4">
    <source>
        <dbReference type="Google" id="ProtNLM"/>
    </source>
</evidence>
<feature type="compositionally biased region" description="Low complexity" evidence="1">
    <location>
        <begin position="56"/>
        <end position="67"/>
    </location>
</feature>
<proteinExistence type="predicted"/>
<feature type="compositionally biased region" description="Polar residues" evidence="1">
    <location>
        <begin position="45"/>
        <end position="55"/>
    </location>
</feature>
<protein>
    <recommendedName>
        <fullName evidence="4">Metallo-beta-lactamase domain-containing protein</fullName>
    </recommendedName>
</protein>
<keyword evidence="3" id="KW-1185">Reference proteome</keyword>
<accession>A0ABR1IGD0</accession>
<dbReference type="InterPro" id="IPR036866">
    <property type="entry name" value="RibonucZ/Hydroxyglut_hydro"/>
</dbReference>
<gene>
    <name evidence="2" type="ORF">QQZ08_001339</name>
</gene>
<feature type="region of interest" description="Disordered" evidence="1">
    <location>
        <begin position="45"/>
        <end position="73"/>
    </location>
</feature>
<sequence>MKSLRPHISTGWLATGGLLRRSAAPTRVAALGSSTGALRRLHHQAQNETTGPAQGSATSVSSTNSTTPQAPPRRALLCGRVSSHPHVHCMNPLATKSLHLPRRQASYNTKATASEESTSHGVKTGTWQYVVADPSTSTALIIDPVLDYDPTTLAVTTQSPDVLLSLVKDKSYNVDRIVETYAPVDHLTASLHLQRRLAQEQGYKPLIGIGKRIEQVQELFGVLPEDYGGLLTSSLKTMRASALAN</sequence>
<evidence type="ECO:0000313" key="2">
    <source>
        <dbReference type="EMBL" id="KAK7432049.1"/>
    </source>
</evidence>